<dbReference type="PROSITE" id="PS51805">
    <property type="entry name" value="EPHD"/>
    <property type="match status" value="1"/>
</dbReference>
<evidence type="ECO:0000256" key="2">
    <source>
        <dbReference type="ARBA" id="ARBA00022771"/>
    </source>
</evidence>
<dbReference type="InterPro" id="IPR013083">
    <property type="entry name" value="Znf_RING/FYVE/PHD"/>
</dbReference>
<gene>
    <name evidence="7" type="primary">Tcf20</name>
    <name evidence="7" type="ORF">CM83_8443</name>
</gene>
<evidence type="ECO:0000256" key="1">
    <source>
        <dbReference type="ARBA" id="ARBA00022723"/>
    </source>
</evidence>
<dbReference type="InterPro" id="IPR034732">
    <property type="entry name" value="EPHD"/>
</dbReference>
<feature type="chain" id="PRO_5002070397" evidence="5">
    <location>
        <begin position="23"/>
        <end position="101"/>
    </location>
</feature>
<dbReference type="InterPro" id="IPR019786">
    <property type="entry name" value="Zinc_finger_PHD-type_CS"/>
</dbReference>
<feature type="compositionally biased region" description="Polar residues" evidence="4">
    <location>
        <begin position="75"/>
        <end position="86"/>
    </location>
</feature>
<evidence type="ECO:0000256" key="5">
    <source>
        <dbReference type="SAM" id="SignalP"/>
    </source>
</evidence>
<dbReference type="Pfam" id="PF13771">
    <property type="entry name" value="zf-HC5HC2H"/>
    <property type="match status" value="1"/>
</dbReference>
<accession>A0A0A9XZ74</accession>
<dbReference type="AlphaFoldDB" id="A0A0A9XZ74"/>
<feature type="signal peptide" evidence="5">
    <location>
        <begin position="1"/>
        <end position="22"/>
    </location>
</feature>
<feature type="domain" description="PHD-type" evidence="6">
    <location>
        <begin position="1"/>
        <end position="62"/>
    </location>
</feature>
<keyword evidence="3" id="KW-0862">Zinc</keyword>
<protein>
    <submittedName>
        <fullName evidence="7">Transcription factor 20</fullName>
    </submittedName>
</protein>
<keyword evidence="1" id="KW-0479">Metal-binding</keyword>
<evidence type="ECO:0000313" key="7">
    <source>
        <dbReference type="EMBL" id="JAG24691.1"/>
    </source>
</evidence>
<reference evidence="7" key="2">
    <citation type="submission" date="2014-07" db="EMBL/GenBank/DDBJ databases">
        <authorList>
            <person name="Hull J."/>
        </authorList>
    </citation>
    <scope>NUCLEOTIDE SEQUENCE</scope>
</reference>
<dbReference type="Gene3D" id="3.30.40.10">
    <property type="entry name" value="Zinc/RING finger domain, C3HC4 (zinc finger)"/>
    <property type="match status" value="1"/>
</dbReference>
<dbReference type="GO" id="GO:0008270">
    <property type="term" value="F:zinc ion binding"/>
    <property type="evidence" value="ECO:0007669"/>
    <property type="project" value="UniProtKB-KW"/>
</dbReference>
<keyword evidence="5" id="KW-0732">Signal</keyword>
<proteinExistence type="predicted"/>
<evidence type="ECO:0000256" key="3">
    <source>
        <dbReference type="ARBA" id="ARBA00022833"/>
    </source>
</evidence>
<dbReference type="EMBL" id="GBHO01018913">
    <property type="protein sequence ID" value="JAG24691.1"/>
    <property type="molecule type" value="Transcribed_RNA"/>
</dbReference>
<feature type="region of interest" description="Disordered" evidence="4">
    <location>
        <begin position="69"/>
        <end position="90"/>
    </location>
</feature>
<sequence>MVLCDLAMQVCSLCGLAGATVACYHPDCGEMYHMVCALFSNGYVNFGQKDPYLPCPACPRHTLVKIRKRPRTPPNRDSLSNSTPFCNGTDDTEVLYIDQSC</sequence>
<keyword evidence="2" id="KW-0863">Zinc-finger</keyword>
<evidence type="ECO:0000259" key="6">
    <source>
        <dbReference type="PROSITE" id="PS51805"/>
    </source>
</evidence>
<organism evidence="7">
    <name type="scientific">Lygus hesperus</name>
    <name type="common">Western plant bug</name>
    <dbReference type="NCBI Taxonomy" id="30085"/>
    <lineage>
        <taxon>Eukaryota</taxon>
        <taxon>Metazoa</taxon>
        <taxon>Ecdysozoa</taxon>
        <taxon>Arthropoda</taxon>
        <taxon>Hexapoda</taxon>
        <taxon>Insecta</taxon>
        <taxon>Pterygota</taxon>
        <taxon>Neoptera</taxon>
        <taxon>Paraneoptera</taxon>
        <taxon>Hemiptera</taxon>
        <taxon>Heteroptera</taxon>
        <taxon>Panheteroptera</taxon>
        <taxon>Cimicomorpha</taxon>
        <taxon>Miridae</taxon>
        <taxon>Mirini</taxon>
        <taxon>Lygus</taxon>
    </lineage>
</organism>
<dbReference type="PROSITE" id="PS01359">
    <property type="entry name" value="ZF_PHD_1"/>
    <property type="match status" value="1"/>
</dbReference>
<reference evidence="7" key="1">
    <citation type="journal article" date="2014" name="PLoS ONE">
        <title>Transcriptome-Based Identification of ABC Transporters in the Western Tarnished Plant Bug Lygus hesperus.</title>
        <authorList>
            <person name="Hull J.J."/>
            <person name="Chaney K."/>
            <person name="Geib S.M."/>
            <person name="Fabrick J.A."/>
            <person name="Brent C.S."/>
            <person name="Walsh D."/>
            <person name="Lavine L.C."/>
        </authorList>
    </citation>
    <scope>NUCLEOTIDE SEQUENCE</scope>
</reference>
<name>A0A0A9XZ74_LYGHE</name>
<evidence type="ECO:0000256" key="4">
    <source>
        <dbReference type="SAM" id="MobiDB-lite"/>
    </source>
</evidence>